<name>A0A1Q8QVS0_9FIRM</name>
<accession>A0A1Q8QVS0</accession>
<dbReference type="EMBL" id="MLBF01000018">
    <property type="protein sequence ID" value="OLN31441.1"/>
    <property type="molecule type" value="Genomic_DNA"/>
</dbReference>
<dbReference type="STRING" id="1888891.DSOL_2614"/>
<gene>
    <name evidence="1" type="ORF">DSOL_2614</name>
</gene>
<dbReference type="AlphaFoldDB" id="A0A1Q8QVS0"/>
<dbReference type="Proteomes" id="UP000186102">
    <property type="component" value="Unassembled WGS sequence"/>
</dbReference>
<keyword evidence="2" id="KW-1185">Reference proteome</keyword>
<protein>
    <recommendedName>
        <fullName evidence="3">DsrE/DsrF-like family protein</fullName>
    </recommendedName>
</protein>
<dbReference type="RefSeq" id="WP_075365204.1">
    <property type="nucleotide sequence ID" value="NZ_MLBF01000018.1"/>
</dbReference>
<evidence type="ECO:0008006" key="3">
    <source>
        <dbReference type="Google" id="ProtNLM"/>
    </source>
</evidence>
<organism evidence="1 2">
    <name type="scientific">Desulfosporosinus metallidurans</name>
    <dbReference type="NCBI Taxonomy" id="1888891"/>
    <lineage>
        <taxon>Bacteria</taxon>
        <taxon>Bacillati</taxon>
        <taxon>Bacillota</taxon>
        <taxon>Clostridia</taxon>
        <taxon>Eubacteriales</taxon>
        <taxon>Desulfitobacteriaceae</taxon>
        <taxon>Desulfosporosinus</taxon>
    </lineage>
</organism>
<comment type="caution">
    <text evidence="1">The sequence shown here is derived from an EMBL/GenBank/DDBJ whole genome shotgun (WGS) entry which is preliminary data.</text>
</comment>
<dbReference type="OrthoDB" id="1797604at2"/>
<sequence>MENIKNLLIIVNSGMDKPYNQYASYVVAFMSKHIAKIENVTVYYGPYGVEMSKKGKLATLKLTDDLKELVASQLDGVTKDALPDNLELMARFVEDQLGINIVSCATFNVIDGISKNLEDTSQMEDFIMPVKLPLAAQTLIGADKIVYF</sequence>
<reference evidence="1 2" key="1">
    <citation type="submission" date="2016-09" db="EMBL/GenBank/DDBJ databases">
        <title>Complete genome of Desulfosporosinus sp. OL.</title>
        <authorList>
            <person name="Mardanov A."/>
            <person name="Beletsky A."/>
            <person name="Panova A."/>
            <person name="Karnachuk O."/>
            <person name="Ravin N."/>
        </authorList>
    </citation>
    <scope>NUCLEOTIDE SEQUENCE [LARGE SCALE GENOMIC DNA]</scope>
    <source>
        <strain evidence="1 2">OL</strain>
    </source>
</reference>
<evidence type="ECO:0000313" key="1">
    <source>
        <dbReference type="EMBL" id="OLN31441.1"/>
    </source>
</evidence>
<proteinExistence type="predicted"/>
<evidence type="ECO:0000313" key="2">
    <source>
        <dbReference type="Proteomes" id="UP000186102"/>
    </source>
</evidence>